<sequence>LGRMRLVSDLCQCESVGAHLCVLFFCGLSDPQILREISGSVKAESGVSDQMRFEERENM</sequence>
<reference evidence="1 2" key="1">
    <citation type="submission" date="2022-11" db="EMBL/GenBank/DDBJ databases">
        <title>Genome sequencing of Acetobacter type strain.</title>
        <authorList>
            <person name="Heo J."/>
            <person name="Lee D."/>
            <person name="Han B.-H."/>
            <person name="Hong S.-B."/>
            <person name="Kwon S.-W."/>
        </authorList>
    </citation>
    <scope>NUCLEOTIDE SEQUENCE [LARGE SCALE GENOMIC DNA]</scope>
    <source>
        <strain evidence="1 2">KACC 21251</strain>
    </source>
</reference>
<keyword evidence="2" id="KW-1185">Reference proteome</keyword>
<evidence type="ECO:0000313" key="1">
    <source>
        <dbReference type="EMBL" id="MCX2562314.1"/>
    </source>
</evidence>
<accession>A0ABT3QAJ8</accession>
<dbReference type="RefSeq" id="WP_265794620.1">
    <property type="nucleotide sequence ID" value="NZ_JAPIUX010000047.1"/>
</dbReference>
<organism evidence="1 2">
    <name type="scientific">Acetobacter farinalis</name>
    <dbReference type="NCBI Taxonomy" id="1260984"/>
    <lineage>
        <taxon>Bacteria</taxon>
        <taxon>Pseudomonadati</taxon>
        <taxon>Pseudomonadota</taxon>
        <taxon>Alphaproteobacteria</taxon>
        <taxon>Acetobacterales</taxon>
        <taxon>Acetobacteraceae</taxon>
        <taxon>Acetobacter</taxon>
    </lineage>
</organism>
<gene>
    <name evidence="1" type="ORF">OQ252_13060</name>
</gene>
<protein>
    <submittedName>
        <fullName evidence="1">Uncharacterized protein</fullName>
    </submittedName>
</protein>
<dbReference type="Proteomes" id="UP001526446">
    <property type="component" value="Unassembled WGS sequence"/>
</dbReference>
<name>A0ABT3QAJ8_9PROT</name>
<feature type="non-terminal residue" evidence="1">
    <location>
        <position position="1"/>
    </location>
</feature>
<comment type="caution">
    <text evidence="1">The sequence shown here is derived from an EMBL/GenBank/DDBJ whole genome shotgun (WGS) entry which is preliminary data.</text>
</comment>
<dbReference type="EMBL" id="JAPIUX010000047">
    <property type="protein sequence ID" value="MCX2562314.1"/>
    <property type="molecule type" value="Genomic_DNA"/>
</dbReference>
<evidence type="ECO:0000313" key="2">
    <source>
        <dbReference type="Proteomes" id="UP001526446"/>
    </source>
</evidence>
<proteinExistence type="predicted"/>